<sequence length="204" mass="23148">MIKREGYNNWDKVFEELKKLNEYQVAVGFFGERNSRLLTIVRANEYGAHIVPKKGNWLTIPTRYARGDDGLPKKPSEIEGLRRSNKKNVLYTKSKNGKIKVYFYLVKEVTIPSRPFMRTALLENGATFKRLIEKGVNNITFEGGTADKLLNQLGTTAVALMRQSAIRLSKPVNAPATVDYKRSNNPLVDTGNLQRSITYKIIPI</sequence>
<dbReference type="EMBL" id="JAGGLU010000005">
    <property type="protein sequence ID" value="MBP2057892.1"/>
    <property type="molecule type" value="Genomic_DNA"/>
</dbReference>
<name>A0ABS4MDY3_9LACO</name>
<evidence type="ECO:0000313" key="2">
    <source>
        <dbReference type="Proteomes" id="UP001519292"/>
    </source>
</evidence>
<accession>A0ABS4MDY3</accession>
<keyword evidence="2" id="KW-1185">Reference proteome</keyword>
<gene>
    <name evidence="1" type="ORF">J2Z60_001067</name>
</gene>
<dbReference type="RefSeq" id="WP_209686637.1">
    <property type="nucleotide sequence ID" value="NZ_JAGGLU010000005.1"/>
</dbReference>
<comment type="caution">
    <text evidence="1">The sequence shown here is derived from an EMBL/GenBank/DDBJ whole genome shotgun (WGS) entry which is preliminary data.</text>
</comment>
<protein>
    <submittedName>
        <fullName evidence="1">Uncharacterized protein</fullName>
    </submittedName>
</protein>
<dbReference type="Proteomes" id="UP001519292">
    <property type="component" value="Unassembled WGS sequence"/>
</dbReference>
<evidence type="ECO:0000313" key="1">
    <source>
        <dbReference type="EMBL" id="MBP2057892.1"/>
    </source>
</evidence>
<reference evidence="1 2" key="1">
    <citation type="submission" date="2021-03" db="EMBL/GenBank/DDBJ databases">
        <title>Genomic Encyclopedia of Type Strains, Phase IV (KMG-IV): sequencing the most valuable type-strain genomes for metagenomic binning, comparative biology and taxonomic classification.</title>
        <authorList>
            <person name="Goeker M."/>
        </authorList>
    </citation>
    <scope>NUCLEOTIDE SEQUENCE [LARGE SCALE GENOMIC DNA]</scope>
    <source>
        <strain evidence="1 2">DSM 101872</strain>
    </source>
</reference>
<proteinExistence type="predicted"/>
<organism evidence="1 2">
    <name type="scientific">Lactobacillus colini</name>
    <dbReference type="NCBI Taxonomy" id="1819254"/>
    <lineage>
        <taxon>Bacteria</taxon>
        <taxon>Bacillati</taxon>
        <taxon>Bacillota</taxon>
        <taxon>Bacilli</taxon>
        <taxon>Lactobacillales</taxon>
        <taxon>Lactobacillaceae</taxon>
        <taxon>Lactobacillus</taxon>
    </lineage>
</organism>